<reference evidence="2" key="1">
    <citation type="journal article" date="2019" name="Int. J. Syst. Evol. Microbiol.">
        <title>The Global Catalogue of Microorganisms (GCM) 10K type strain sequencing project: providing services to taxonomists for standard genome sequencing and annotation.</title>
        <authorList>
            <consortium name="The Broad Institute Genomics Platform"/>
            <consortium name="The Broad Institute Genome Sequencing Center for Infectious Disease"/>
            <person name="Wu L."/>
            <person name="Ma J."/>
        </authorList>
    </citation>
    <scope>NUCLEOTIDE SEQUENCE [LARGE SCALE GENOMIC DNA]</scope>
    <source>
        <strain evidence="2">NBRC 108894</strain>
    </source>
</reference>
<protein>
    <submittedName>
        <fullName evidence="1">Uncharacterized protein</fullName>
    </submittedName>
</protein>
<dbReference type="EMBL" id="BSVB01000001">
    <property type="protein sequence ID" value="GMA93806.1"/>
    <property type="molecule type" value="Genomic_DNA"/>
</dbReference>
<dbReference type="RefSeq" id="WP_284252768.1">
    <property type="nucleotide sequence ID" value="NZ_BAAAQO010000003.1"/>
</dbReference>
<dbReference type="Proteomes" id="UP001157034">
    <property type="component" value="Unassembled WGS sequence"/>
</dbReference>
<keyword evidence="2" id="KW-1185">Reference proteome</keyword>
<name>A0ABQ6JZQ7_9MICO</name>
<evidence type="ECO:0000313" key="1">
    <source>
        <dbReference type="EMBL" id="GMA93806.1"/>
    </source>
</evidence>
<sequence>MAEAPRQRALADDLNRAIVNENDSWRGIYDGVEAPAWYLRLLTQLLLLIDDNEIKYLTSRVDYGESSFEFELLVFTETKVVTARGKGTTSDDVNAEVWAQGRSAISRVSISGGHGPYVHELGSTSWPGRVVIKVTLDDQELTLPAGRARSDALVGFLPSLLRGL</sequence>
<gene>
    <name evidence="1" type="ORF">GCM10025881_06300</name>
</gene>
<proteinExistence type="predicted"/>
<accession>A0ABQ6JZQ7</accession>
<comment type="caution">
    <text evidence="1">The sequence shown here is derived from an EMBL/GenBank/DDBJ whole genome shotgun (WGS) entry which is preliminary data.</text>
</comment>
<evidence type="ECO:0000313" key="2">
    <source>
        <dbReference type="Proteomes" id="UP001157034"/>
    </source>
</evidence>
<organism evidence="1 2">
    <name type="scientific">Pseudolysinimonas kribbensis</name>
    <dbReference type="NCBI Taxonomy" id="433641"/>
    <lineage>
        <taxon>Bacteria</taxon>
        <taxon>Bacillati</taxon>
        <taxon>Actinomycetota</taxon>
        <taxon>Actinomycetes</taxon>
        <taxon>Micrococcales</taxon>
        <taxon>Microbacteriaceae</taxon>
        <taxon>Pseudolysinimonas</taxon>
    </lineage>
</organism>